<dbReference type="EMBL" id="JALJOQ010000046">
    <property type="protein sequence ID" value="KAK9805043.1"/>
    <property type="molecule type" value="Genomic_DNA"/>
</dbReference>
<dbReference type="Pfam" id="PF13812">
    <property type="entry name" value="PPR_3"/>
    <property type="match status" value="1"/>
</dbReference>
<feature type="repeat" description="PPR" evidence="2">
    <location>
        <begin position="268"/>
        <end position="302"/>
    </location>
</feature>
<protein>
    <recommendedName>
        <fullName evidence="5">Pentatricopeptide repeat-containing protein</fullName>
    </recommendedName>
</protein>
<name>A0AAW1PAE7_9CHLO</name>
<dbReference type="PANTHER" id="PTHR47938">
    <property type="entry name" value="RESPIRATORY COMPLEX I CHAPERONE (CIA84), PUTATIVE (AFU_ORTHOLOGUE AFUA_2G06020)-RELATED"/>
    <property type="match status" value="1"/>
</dbReference>
<evidence type="ECO:0000256" key="1">
    <source>
        <dbReference type="ARBA" id="ARBA00022737"/>
    </source>
</evidence>
<organism evidence="3 4">
    <name type="scientific">Symbiochloris irregularis</name>
    <dbReference type="NCBI Taxonomy" id="706552"/>
    <lineage>
        <taxon>Eukaryota</taxon>
        <taxon>Viridiplantae</taxon>
        <taxon>Chlorophyta</taxon>
        <taxon>core chlorophytes</taxon>
        <taxon>Trebouxiophyceae</taxon>
        <taxon>Trebouxiales</taxon>
        <taxon>Trebouxiaceae</taxon>
        <taxon>Symbiochloris</taxon>
    </lineage>
</organism>
<evidence type="ECO:0000313" key="4">
    <source>
        <dbReference type="Proteomes" id="UP001465755"/>
    </source>
</evidence>
<feature type="repeat" description="PPR" evidence="2">
    <location>
        <begin position="303"/>
        <end position="337"/>
    </location>
</feature>
<keyword evidence="1" id="KW-0677">Repeat</keyword>
<dbReference type="InterPro" id="IPR011990">
    <property type="entry name" value="TPR-like_helical_dom_sf"/>
</dbReference>
<accession>A0AAW1PAE7</accession>
<dbReference type="Gene3D" id="1.25.40.10">
    <property type="entry name" value="Tetratricopeptide repeat domain"/>
    <property type="match status" value="2"/>
</dbReference>
<proteinExistence type="predicted"/>
<dbReference type="InterPro" id="IPR002885">
    <property type="entry name" value="PPR_rpt"/>
</dbReference>
<sequence>MRKSLVLCDFTEQTSRLSLSSRAAHPDFQEAYRLARVLLTESEQFSGLQLRLMGMIFCDFLDLQAVQRCLELAGKSAVRRELYKHAFRIILEEQFFAIKRHDRHGTTTAVTQANRWLGQMRHAGLQPNAQTLSTLALIYARMGHASAKGHWAELRAMGMPSKQMYLSTMHAWLLGRRIDQVEQLFQDAAANYDPRELERHWLALLEAYCMDGRLSKMDQALASMCAIGISCSTQHIFGIRMQACQVHGDYASARSILEESKASGLQPDVSNFNTLINCYGKAGQLQAAKAILNELRAHGLPPRLTTYNILMHWLGQAGDAEGALALLQTMKAGGVQPDIITKFTLVEALMEGWMRQGQPAALLAQAEALNMELHAASDSILKTSPSRIGGRLQVKVDLHSHGKWRSQLSLLRVLQSLQDGFRQASSTPTADLLIITGQGRAHKAPIVRPTILKFLGTFLKPQLMLPGPLLLSETRGSKQECPGSTLSVWVTGPACCFQQSDAIFQLQRLLLLHQRWRRNRASLKRPFCTLATAPTPLNIAGVDCSIPGPGLSNYM</sequence>
<reference evidence="3 4" key="1">
    <citation type="journal article" date="2024" name="Nat. Commun.">
        <title>Phylogenomics reveals the evolutionary origins of lichenization in chlorophyte algae.</title>
        <authorList>
            <person name="Puginier C."/>
            <person name="Libourel C."/>
            <person name="Otte J."/>
            <person name="Skaloud P."/>
            <person name="Haon M."/>
            <person name="Grisel S."/>
            <person name="Petersen M."/>
            <person name="Berrin J.G."/>
            <person name="Delaux P.M."/>
            <person name="Dal Grande F."/>
            <person name="Keller J."/>
        </authorList>
    </citation>
    <scope>NUCLEOTIDE SEQUENCE [LARGE SCALE GENOMIC DNA]</scope>
    <source>
        <strain evidence="3 4">SAG 2036</strain>
    </source>
</reference>
<dbReference type="PROSITE" id="PS51375">
    <property type="entry name" value="PPR"/>
    <property type="match status" value="2"/>
</dbReference>
<dbReference type="AlphaFoldDB" id="A0AAW1PAE7"/>
<comment type="caution">
    <text evidence="3">The sequence shown here is derived from an EMBL/GenBank/DDBJ whole genome shotgun (WGS) entry which is preliminary data.</text>
</comment>
<dbReference type="GO" id="GO:0003729">
    <property type="term" value="F:mRNA binding"/>
    <property type="evidence" value="ECO:0007669"/>
    <property type="project" value="TreeGrafter"/>
</dbReference>
<evidence type="ECO:0008006" key="5">
    <source>
        <dbReference type="Google" id="ProtNLM"/>
    </source>
</evidence>
<dbReference type="PANTHER" id="PTHR47938:SF35">
    <property type="entry name" value="PENTATRICOPEPTIDE REPEAT-CONTAINING PROTEIN 4, MITOCHONDRIAL-RELATED"/>
    <property type="match status" value="1"/>
</dbReference>
<dbReference type="NCBIfam" id="TIGR00756">
    <property type="entry name" value="PPR"/>
    <property type="match status" value="2"/>
</dbReference>
<keyword evidence="4" id="KW-1185">Reference proteome</keyword>
<evidence type="ECO:0000256" key="2">
    <source>
        <dbReference type="PROSITE-ProRule" id="PRU00708"/>
    </source>
</evidence>
<gene>
    <name evidence="3" type="ORF">WJX73_005979</name>
</gene>
<dbReference type="Proteomes" id="UP001465755">
    <property type="component" value="Unassembled WGS sequence"/>
</dbReference>
<evidence type="ECO:0000313" key="3">
    <source>
        <dbReference type="EMBL" id="KAK9805043.1"/>
    </source>
</evidence>